<name>A0ABX0GT20_9ACTN</name>
<dbReference type="SUPFAM" id="SSF51905">
    <property type="entry name" value="FAD/NAD(P)-binding domain"/>
    <property type="match status" value="1"/>
</dbReference>
<evidence type="ECO:0000313" key="6">
    <source>
        <dbReference type="EMBL" id="NHC12969.1"/>
    </source>
</evidence>
<dbReference type="PRINTS" id="PR00469">
    <property type="entry name" value="PNDRDTASEII"/>
</dbReference>
<dbReference type="InterPro" id="IPR001789">
    <property type="entry name" value="Sig_transdc_resp-reg_receiver"/>
</dbReference>
<dbReference type="SUPFAM" id="SSF52172">
    <property type="entry name" value="CheY-like"/>
    <property type="match status" value="1"/>
</dbReference>
<feature type="domain" description="Response regulatory" evidence="5">
    <location>
        <begin position="17"/>
        <end position="140"/>
    </location>
</feature>
<evidence type="ECO:0000313" key="7">
    <source>
        <dbReference type="Proteomes" id="UP000800981"/>
    </source>
</evidence>
<accession>A0ABX0GT20</accession>
<evidence type="ECO:0000256" key="1">
    <source>
        <dbReference type="ARBA" id="ARBA00022630"/>
    </source>
</evidence>
<organism evidence="6 7">
    <name type="scientific">Motilibacter deserti</name>
    <dbReference type="NCBI Taxonomy" id="2714956"/>
    <lineage>
        <taxon>Bacteria</taxon>
        <taxon>Bacillati</taxon>
        <taxon>Actinomycetota</taxon>
        <taxon>Actinomycetes</taxon>
        <taxon>Motilibacterales</taxon>
        <taxon>Motilibacteraceae</taxon>
        <taxon>Motilibacter</taxon>
    </lineage>
</organism>
<comment type="caution">
    <text evidence="6">The sequence shown here is derived from an EMBL/GenBank/DDBJ whole genome shotgun (WGS) entry which is preliminary data.</text>
</comment>
<reference evidence="6 7" key="1">
    <citation type="submission" date="2020-03" db="EMBL/GenBank/DDBJ databases">
        <title>Two novel Motilibacter sp.</title>
        <authorList>
            <person name="Liu S."/>
        </authorList>
    </citation>
    <scope>NUCLEOTIDE SEQUENCE [LARGE SCALE GENOMIC DNA]</scope>
    <source>
        <strain evidence="6 7">E257</strain>
    </source>
</reference>
<keyword evidence="7" id="KW-1185">Reference proteome</keyword>
<evidence type="ECO:0000256" key="2">
    <source>
        <dbReference type="ARBA" id="ARBA00023002"/>
    </source>
</evidence>
<keyword evidence="4" id="KW-0597">Phosphoprotein</keyword>
<evidence type="ECO:0000256" key="3">
    <source>
        <dbReference type="ARBA" id="ARBA00048132"/>
    </source>
</evidence>
<gene>
    <name evidence="6" type="ORF">G9H71_04155</name>
</gene>
<dbReference type="Proteomes" id="UP000800981">
    <property type="component" value="Unassembled WGS sequence"/>
</dbReference>
<sequence length="567" mass="61157">MTLTAPETGRESHERPVLLSVEDDPGVARAIARDLRRRYGDTHRVVRAESGPEGLDALRELTVRGDRVALLLADHRMPAMTGIEFLEQAMDLVPDAKRVLLTAYADTDAAIRAINEVDLDRYLLKPWDPPEERLYPPLDELLKEWAATSKAPTEGLTLVGHQWSAQTQLAKEFLARNGIPYRHLDVRGEEARRLLAVARLDDTPDELPVAFMPDGTVLARCTPRDLAERVGLSTAAGSPFYDVVVVGGGPAGLGSAVYAASEGLRTLLVERAATGGQAGQSSRIENYLGFPRGVSGADLAQRARDQALRFGVEIVTTVEVTSLESSGEGRKAHFADGSEVACHAVVLATGVSYTTLPAPGVAEFTGRGVYQGAAAHEAHNCEGQDVYIVGAANSAGQAALFFAKYASRVVIVARGADLRRSMSEYLVARIEASDNIVVRTCTEIEAAEGGEHLERLRLRDNRNDTVETVDAEWLFIFIGAKPRTSWLGEGVVRDEKGFLVTGPDLLDAQRRPPAGWPLDRDPYLLETSVPGVFAAGDVRATSIKRVASAVGEGALAVSLVHRYLEGL</sequence>
<dbReference type="InterPro" id="IPR011006">
    <property type="entry name" value="CheY-like_superfamily"/>
</dbReference>
<dbReference type="InterPro" id="IPR036188">
    <property type="entry name" value="FAD/NAD-bd_sf"/>
</dbReference>
<dbReference type="PROSITE" id="PS50110">
    <property type="entry name" value="RESPONSE_REGULATORY"/>
    <property type="match status" value="1"/>
</dbReference>
<dbReference type="SMART" id="SM00448">
    <property type="entry name" value="REC"/>
    <property type="match status" value="1"/>
</dbReference>
<proteinExistence type="predicted"/>
<dbReference type="Gene3D" id="3.50.50.60">
    <property type="entry name" value="FAD/NAD(P)-binding domain"/>
    <property type="match status" value="2"/>
</dbReference>
<protein>
    <submittedName>
        <fullName evidence="6">FAD-dependent oxidoreductase</fullName>
    </submittedName>
</protein>
<keyword evidence="2" id="KW-0560">Oxidoreductase</keyword>
<dbReference type="InterPro" id="IPR023753">
    <property type="entry name" value="FAD/NAD-binding_dom"/>
</dbReference>
<feature type="modified residue" description="4-aspartylphosphate" evidence="4">
    <location>
        <position position="74"/>
    </location>
</feature>
<dbReference type="Gene3D" id="3.40.50.2300">
    <property type="match status" value="1"/>
</dbReference>
<dbReference type="PANTHER" id="PTHR48105">
    <property type="entry name" value="THIOREDOXIN REDUCTASE 1-RELATED-RELATED"/>
    <property type="match status" value="1"/>
</dbReference>
<comment type="catalytic activity">
    <reaction evidence="3">
        <text>[thioredoxin]-dithiol + NADP(+) = [thioredoxin]-disulfide + NADPH + H(+)</text>
        <dbReference type="Rhea" id="RHEA:20345"/>
        <dbReference type="Rhea" id="RHEA-COMP:10698"/>
        <dbReference type="Rhea" id="RHEA-COMP:10700"/>
        <dbReference type="ChEBI" id="CHEBI:15378"/>
        <dbReference type="ChEBI" id="CHEBI:29950"/>
        <dbReference type="ChEBI" id="CHEBI:50058"/>
        <dbReference type="ChEBI" id="CHEBI:57783"/>
        <dbReference type="ChEBI" id="CHEBI:58349"/>
        <dbReference type="EC" id="1.8.1.9"/>
    </reaction>
</comment>
<dbReference type="Pfam" id="PF00072">
    <property type="entry name" value="Response_reg"/>
    <property type="match status" value="1"/>
</dbReference>
<evidence type="ECO:0000256" key="4">
    <source>
        <dbReference type="PROSITE-ProRule" id="PRU00169"/>
    </source>
</evidence>
<dbReference type="PRINTS" id="PR00368">
    <property type="entry name" value="FADPNR"/>
</dbReference>
<dbReference type="InterPro" id="IPR050097">
    <property type="entry name" value="Ferredoxin-NADP_redctase_2"/>
</dbReference>
<dbReference type="EMBL" id="JAANNP010000001">
    <property type="protein sequence ID" value="NHC12969.1"/>
    <property type="molecule type" value="Genomic_DNA"/>
</dbReference>
<evidence type="ECO:0000259" key="5">
    <source>
        <dbReference type="PROSITE" id="PS50110"/>
    </source>
</evidence>
<dbReference type="RefSeq" id="WP_166278207.1">
    <property type="nucleotide sequence ID" value="NZ_JAANNP010000001.1"/>
</dbReference>
<dbReference type="Pfam" id="PF07992">
    <property type="entry name" value="Pyr_redox_2"/>
    <property type="match status" value="1"/>
</dbReference>
<keyword evidence="1" id="KW-0285">Flavoprotein</keyword>